<keyword evidence="6" id="KW-0336">GPI-anchor</keyword>
<dbReference type="PROSITE" id="PS51257">
    <property type="entry name" value="PROKAR_LIPOPROTEIN"/>
    <property type="match status" value="1"/>
</dbReference>
<evidence type="ECO:0000256" key="3">
    <source>
        <dbReference type="ARBA" id="ARBA00004589"/>
    </source>
</evidence>
<keyword evidence="10 18" id="KW-0378">Hydrolase</keyword>
<sequence>MTIRTIALLGISLLGTASAASSCNPLSATGCAADTALATSFAEDFTQESSRFYNETDSGSITYSTESHLGMTLAERYDAPTLISDFYLMYGRVEVELLAANGTGIVSSFFLQSDDLDELDWEWLGGDTTQVQSNYFSKGNTTTYDRGEYHTVTSPQQTWHNYTIDWSMNATTWYIDGVAVRTLANSSSQGYPQSPMLLRMGVWAGGDSSNAAGTIEWAGGETDYTQAPFTMYVRRIVVADYSSGDSYSYGDTSGDWESIDAENGSVYGRYSEAVEEFDLLVEGSTISNSTSTSISAAISSSTSYATTLGNSTTTTAQRSSDTVATETESTTILESSSATNTRFTTAVSSSAYSSTRTSTRASSGNSTTYSASTNSNDGTHAINPSIFFIFMSLASLF</sequence>
<comment type="subcellular location">
    <subcellularLocation>
        <location evidence="3">Membrane</location>
        <topology evidence="3">Lipid-anchor</topology>
        <topology evidence="3">GPI-anchor</topology>
    </subcellularLocation>
    <subcellularLocation>
        <location evidence="2">Secreted</location>
        <location evidence="2">Cell wall</location>
    </subcellularLocation>
</comment>
<dbReference type="GO" id="GO:0005975">
    <property type="term" value="P:carbohydrate metabolic process"/>
    <property type="evidence" value="ECO:0007669"/>
    <property type="project" value="InterPro"/>
</dbReference>
<evidence type="ECO:0000256" key="22">
    <source>
        <dbReference type="SAM" id="SignalP"/>
    </source>
</evidence>
<keyword evidence="7" id="KW-0328">Glycosyltransferase</keyword>
<dbReference type="InterPro" id="IPR050546">
    <property type="entry name" value="Glycosyl_Hydrlase_16"/>
</dbReference>
<gene>
    <name evidence="24" type="ORF">DAKH74_024110</name>
</gene>
<dbReference type="SUPFAM" id="SSF49899">
    <property type="entry name" value="Concanavalin A-like lectins/glucanases"/>
    <property type="match status" value="1"/>
</dbReference>
<dbReference type="Pfam" id="PF00722">
    <property type="entry name" value="Glyco_hydro_16"/>
    <property type="match status" value="1"/>
</dbReference>
<evidence type="ECO:0000256" key="17">
    <source>
        <dbReference type="ARBA" id="ARBA00038074"/>
    </source>
</evidence>
<evidence type="ECO:0000256" key="11">
    <source>
        <dbReference type="ARBA" id="ARBA00023136"/>
    </source>
</evidence>
<evidence type="ECO:0000256" key="6">
    <source>
        <dbReference type="ARBA" id="ARBA00022622"/>
    </source>
</evidence>
<dbReference type="GO" id="GO:0016757">
    <property type="term" value="F:glycosyltransferase activity"/>
    <property type="evidence" value="ECO:0007669"/>
    <property type="project" value="UniProtKB-KW"/>
</dbReference>
<evidence type="ECO:0000256" key="16">
    <source>
        <dbReference type="ARBA" id="ARBA00023316"/>
    </source>
</evidence>
<proteinExistence type="inferred from homology"/>
<feature type="region of interest" description="Disordered" evidence="21">
    <location>
        <begin position="308"/>
        <end position="337"/>
    </location>
</feature>
<comment type="catalytic activity">
    <reaction evidence="1">
        <text>Random endo-hydrolysis of N-acetyl-beta-D-glucosaminide (1-&gt;4)-beta-linkages in chitin and chitodextrins.</text>
        <dbReference type="EC" id="3.2.1.14"/>
    </reaction>
</comment>
<keyword evidence="9 22" id="KW-0732">Signal</keyword>
<keyword evidence="14" id="KW-0449">Lipoprotein</keyword>
<keyword evidence="16" id="KW-0961">Cell wall biogenesis/degradation</keyword>
<comment type="similarity">
    <text evidence="17">Belongs to the glycosyl hydrolase 16 family. CRH1 subfamily.</text>
</comment>
<evidence type="ECO:0000256" key="18">
    <source>
        <dbReference type="PIRNR" id="PIRNR037299"/>
    </source>
</evidence>
<dbReference type="PANTHER" id="PTHR10963">
    <property type="entry name" value="GLYCOSYL HYDROLASE-RELATED"/>
    <property type="match status" value="1"/>
</dbReference>
<accession>A0AAV5RW30</accession>
<dbReference type="CDD" id="cd02183">
    <property type="entry name" value="GH16_fungal_CRH1_transglycosylase"/>
    <property type="match status" value="1"/>
</dbReference>
<comment type="caution">
    <text evidence="24">The sequence shown here is derived from an EMBL/GenBank/DDBJ whole genome shotgun (WGS) entry which is preliminary data.</text>
</comment>
<evidence type="ECO:0000256" key="8">
    <source>
        <dbReference type="ARBA" id="ARBA00022679"/>
    </source>
</evidence>
<dbReference type="PROSITE" id="PS51762">
    <property type="entry name" value="GH16_2"/>
    <property type="match status" value="1"/>
</dbReference>
<keyword evidence="11 18" id="KW-0472">Membrane</keyword>
<keyword evidence="15" id="KW-0326">Glycosidase</keyword>
<evidence type="ECO:0000256" key="1">
    <source>
        <dbReference type="ARBA" id="ARBA00000822"/>
    </source>
</evidence>
<dbReference type="InterPro" id="IPR013320">
    <property type="entry name" value="ConA-like_dom_sf"/>
</dbReference>
<evidence type="ECO:0000313" key="24">
    <source>
        <dbReference type="EMBL" id="GMM55795.1"/>
    </source>
</evidence>
<dbReference type="GO" id="GO:0008843">
    <property type="term" value="F:endochitinase activity"/>
    <property type="evidence" value="ECO:0007669"/>
    <property type="project" value="UniProtKB-EC"/>
</dbReference>
<keyword evidence="5" id="KW-0964">Secreted</keyword>
<dbReference type="Proteomes" id="UP001377567">
    <property type="component" value="Unassembled WGS sequence"/>
</dbReference>
<evidence type="ECO:0000256" key="12">
    <source>
        <dbReference type="ARBA" id="ARBA00023157"/>
    </source>
</evidence>
<dbReference type="Gene3D" id="2.60.120.200">
    <property type="match status" value="1"/>
</dbReference>
<evidence type="ECO:0000313" key="25">
    <source>
        <dbReference type="Proteomes" id="UP001377567"/>
    </source>
</evidence>
<keyword evidence="25" id="KW-1185">Reference proteome</keyword>
<feature type="domain" description="GH16" evidence="23">
    <location>
        <begin position="17"/>
        <end position="233"/>
    </location>
</feature>
<dbReference type="FunFam" id="2.60.120.200:FF:000162">
    <property type="entry name" value="Glycosidase"/>
    <property type="match status" value="1"/>
</dbReference>
<dbReference type="GO" id="GO:0098552">
    <property type="term" value="C:side of membrane"/>
    <property type="evidence" value="ECO:0007669"/>
    <property type="project" value="UniProtKB-KW"/>
</dbReference>
<name>A0AAV5RW30_MAUHU</name>
<evidence type="ECO:0000259" key="23">
    <source>
        <dbReference type="PROSITE" id="PS51762"/>
    </source>
</evidence>
<evidence type="ECO:0000256" key="15">
    <source>
        <dbReference type="ARBA" id="ARBA00023295"/>
    </source>
</evidence>
<feature type="signal peptide" evidence="22">
    <location>
        <begin position="1"/>
        <end position="19"/>
    </location>
</feature>
<evidence type="ECO:0000256" key="2">
    <source>
        <dbReference type="ARBA" id="ARBA00004191"/>
    </source>
</evidence>
<feature type="active site" description="Proton donor" evidence="19">
    <location>
        <position position="122"/>
    </location>
</feature>
<feature type="region of interest" description="Disordered" evidence="21">
    <location>
        <begin position="354"/>
        <end position="375"/>
    </location>
</feature>
<feature type="compositionally biased region" description="Low complexity" evidence="21">
    <location>
        <begin position="325"/>
        <end position="337"/>
    </location>
</feature>
<reference evidence="24 25" key="1">
    <citation type="journal article" date="2023" name="Elife">
        <title>Identification of key yeast species and microbe-microbe interactions impacting larval growth of Drosophila in the wild.</title>
        <authorList>
            <person name="Mure A."/>
            <person name="Sugiura Y."/>
            <person name="Maeda R."/>
            <person name="Honda K."/>
            <person name="Sakurai N."/>
            <person name="Takahashi Y."/>
            <person name="Watada M."/>
            <person name="Katoh T."/>
            <person name="Gotoh A."/>
            <person name="Gotoh Y."/>
            <person name="Taniguchi I."/>
            <person name="Nakamura K."/>
            <person name="Hayashi T."/>
            <person name="Katayama T."/>
            <person name="Uemura T."/>
            <person name="Hattori Y."/>
        </authorList>
    </citation>
    <scope>NUCLEOTIDE SEQUENCE [LARGE SCALE GENOMIC DNA]</scope>
    <source>
        <strain evidence="24 25">KH-74</strain>
    </source>
</reference>
<evidence type="ECO:0000256" key="13">
    <source>
        <dbReference type="ARBA" id="ARBA00023180"/>
    </source>
</evidence>
<keyword evidence="8" id="KW-0808">Transferase</keyword>
<evidence type="ECO:0000256" key="21">
    <source>
        <dbReference type="SAM" id="MobiDB-lite"/>
    </source>
</evidence>
<dbReference type="GO" id="GO:0031505">
    <property type="term" value="P:fungal-type cell wall organization"/>
    <property type="evidence" value="ECO:0007669"/>
    <property type="project" value="TreeGrafter"/>
</dbReference>
<dbReference type="EC" id="3.2.-.-" evidence="18"/>
<dbReference type="AlphaFoldDB" id="A0AAV5RW30"/>
<feature type="active site" description="Nucleophile" evidence="19">
    <location>
        <position position="118"/>
    </location>
</feature>
<evidence type="ECO:0000256" key="19">
    <source>
        <dbReference type="PIRSR" id="PIRSR037299-1"/>
    </source>
</evidence>
<organism evidence="24 25">
    <name type="scientific">Maudiozyma humilis</name>
    <name type="common">Sour dough yeast</name>
    <name type="synonym">Kazachstania humilis</name>
    <dbReference type="NCBI Taxonomy" id="51915"/>
    <lineage>
        <taxon>Eukaryota</taxon>
        <taxon>Fungi</taxon>
        <taxon>Dikarya</taxon>
        <taxon>Ascomycota</taxon>
        <taxon>Saccharomycotina</taxon>
        <taxon>Saccharomycetes</taxon>
        <taxon>Saccharomycetales</taxon>
        <taxon>Saccharomycetaceae</taxon>
        <taxon>Maudiozyma</taxon>
    </lineage>
</organism>
<feature type="chain" id="PRO_5043450614" description="Crh-like protein" evidence="22">
    <location>
        <begin position="20"/>
        <end position="397"/>
    </location>
</feature>
<dbReference type="PIRSF" id="PIRSF037299">
    <property type="entry name" value="Glycosidase_CRH1_prd"/>
    <property type="match status" value="1"/>
</dbReference>
<dbReference type="PANTHER" id="PTHR10963:SF68">
    <property type="entry name" value="GLYCOSIDASE CRH1-RELATED"/>
    <property type="match status" value="1"/>
</dbReference>
<dbReference type="EMBL" id="BTGD01000006">
    <property type="protein sequence ID" value="GMM55795.1"/>
    <property type="molecule type" value="Genomic_DNA"/>
</dbReference>
<keyword evidence="4" id="KW-0134">Cell wall</keyword>
<keyword evidence="12 20" id="KW-1015">Disulfide bond</keyword>
<evidence type="ECO:0000256" key="14">
    <source>
        <dbReference type="ARBA" id="ARBA00023288"/>
    </source>
</evidence>
<evidence type="ECO:0000256" key="7">
    <source>
        <dbReference type="ARBA" id="ARBA00022676"/>
    </source>
</evidence>
<evidence type="ECO:0000256" key="10">
    <source>
        <dbReference type="ARBA" id="ARBA00022801"/>
    </source>
</evidence>
<evidence type="ECO:0000256" key="4">
    <source>
        <dbReference type="ARBA" id="ARBA00022512"/>
    </source>
</evidence>
<dbReference type="InterPro" id="IPR017168">
    <property type="entry name" value="CHR-like"/>
</dbReference>
<evidence type="ECO:0000256" key="9">
    <source>
        <dbReference type="ARBA" id="ARBA00022729"/>
    </source>
</evidence>
<dbReference type="GO" id="GO:0009277">
    <property type="term" value="C:fungal-type cell wall"/>
    <property type="evidence" value="ECO:0007669"/>
    <property type="project" value="TreeGrafter"/>
</dbReference>
<feature type="disulfide bond" evidence="20">
    <location>
        <begin position="23"/>
        <end position="31"/>
    </location>
</feature>
<evidence type="ECO:0000256" key="20">
    <source>
        <dbReference type="PIRSR" id="PIRSR037299-2"/>
    </source>
</evidence>
<protein>
    <recommendedName>
        <fullName evidence="18">Crh-like protein</fullName>
        <ecNumber evidence="18">3.2.-.-</ecNumber>
    </recommendedName>
</protein>
<evidence type="ECO:0000256" key="5">
    <source>
        <dbReference type="ARBA" id="ARBA00022525"/>
    </source>
</evidence>
<dbReference type="InterPro" id="IPR000757">
    <property type="entry name" value="Beta-glucanase-like"/>
</dbReference>
<keyword evidence="13" id="KW-0325">Glycoprotein</keyword>